<comment type="similarity">
    <text evidence="1">Belongs to the peptidase S1 family.</text>
</comment>
<keyword evidence="3" id="KW-0378">Hydrolase</keyword>
<evidence type="ECO:0000313" key="8">
    <source>
        <dbReference type="EMBL" id="NJQ02543.1"/>
    </source>
</evidence>
<dbReference type="PIRSF" id="PIRSF001134">
    <property type="entry name" value="Streptogrisin"/>
    <property type="match status" value="1"/>
</dbReference>
<dbReference type="Proteomes" id="UP000695264">
    <property type="component" value="Unassembled WGS sequence"/>
</dbReference>
<dbReference type="InterPro" id="IPR001254">
    <property type="entry name" value="Trypsin_dom"/>
</dbReference>
<evidence type="ECO:0000256" key="6">
    <source>
        <dbReference type="SAM" id="SignalP"/>
    </source>
</evidence>
<keyword evidence="4" id="KW-0720">Serine protease</keyword>
<sequence length="244" mass="24235">MRSPAPLRTAVRTVLRTAVRAVVVLAVLFGWSAAAGSAVAADAVARARGQAAVEVRGGDTLYSAGARCTVGFNARSGSTTYALVAGRCAQGSSVWYADAALTVEAGVTAAVSFPGNDYASIRYTNTAIVHPGEVSLGAGGGTRDITGAAHPVVGQSVCHVGRTSGYRCGTVQAVNVTVNYGGGAVSGLFRSSACSEPGDAGGPAFSGGTALGIIVGSSGNCGAGGVTYYQPVTEWLSAYGLSLY</sequence>
<evidence type="ECO:0000256" key="5">
    <source>
        <dbReference type="ARBA" id="ARBA00023157"/>
    </source>
</evidence>
<keyword evidence="6" id="KW-0732">Signal</keyword>
<evidence type="ECO:0000313" key="9">
    <source>
        <dbReference type="Proteomes" id="UP000695264"/>
    </source>
</evidence>
<accession>A0ABX1BZJ5</accession>
<feature type="domain" description="Peptidase S1" evidence="7">
    <location>
        <begin position="116"/>
        <end position="234"/>
    </location>
</feature>
<evidence type="ECO:0000256" key="4">
    <source>
        <dbReference type="ARBA" id="ARBA00022825"/>
    </source>
</evidence>
<protein>
    <submittedName>
        <fullName evidence="8">Streptogrisin B</fullName>
    </submittedName>
</protein>
<reference evidence="8 9" key="1">
    <citation type="submission" date="2020-03" db="EMBL/GenBank/DDBJ databases">
        <title>WGS of actinomycetes isolated from Thailand.</title>
        <authorList>
            <person name="Thawai C."/>
        </authorList>
    </citation>
    <scope>NUCLEOTIDE SEQUENCE [LARGE SCALE GENOMIC DNA]</scope>
    <source>
        <strain evidence="8 9">PLAI 1-29</strain>
    </source>
</reference>
<dbReference type="InterPro" id="IPR001316">
    <property type="entry name" value="Pept_S1A_streptogrisin"/>
</dbReference>
<dbReference type="Pfam" id="PF00089">
    <property type="entry name" value="Trypsin"/>
    <property type="match status" value="1"/>
</dbReference>
<dbReference type="CDD" id="cd21112">
    <property type="entry name" value="alphaLP-like"/>
    <property type="match status" value="1"/>
</dbReference>
<evidence type="ECO:0000256" key="3">
    <source>
        <dbReference type="ARBA" id="ARBA00022801"/>
    </source>
</evidence>
<comment type="caution">
    <text evidence="8">The sequence shown here is derived from an EMBL/GenBank/DDBJ whole genome shotgun (WGS) entry which is preliminary data.</text>
</comment>
<dbReference type="SUPFAM" id="SSF50494">
    <property type="entry name" value="Trypsin-like serine proteases"/>
    <property type="match status" value="1"/>
</dbReference>
<dbReference type="PRINTS" id="PR00861">
    <property type="entry name" value="ALYTICPTASE"/>
</dbReference>
<gene>
    <name evidence="8" type="ORF">HCK00_18845</name>
</gene>
<evidence type="ECO:0000259" key="7">
    <source>
        <dbReference type="Pfam" id="PF00089"/>
    </source>
</evidence>
<dbReference type="Gene3D" id="2.40.10.10">
    <property type="entry name" value="Trypsin-like serine proteases"/>
    <property type="match status" value="2"/>
</dbReference>
<keyword evidence="5" id="KW-1015">Disulfide bond</keyword>
<dbReference type="RefSeq" id="WP_168103170.1">
    <property type="nucleotide sequence ID" value="NZ_JAATEN010000015.1"/>
</dbReference>
<dbReference type="EMBL" id="JAATEN010000015">
    <property type="protein sequence ID" value="NJQ02543.1"/>
    <property type="molecule type" value="Genomic_DNA"/>
</dbReference>
<feature type="signal peptide" evidence="6">
    <location>
        <begin position="1"/>
        <end position="40"/>
    </location>
</feature>
<name>A0ABX1BZJ5_9ACTN</name>
<dbReference type="InterPro" id="IPR043504">
    <property type="entry name" value="Peptidase_S1_PA_chymotrypsin"/>
</dbReference>
<evidence type="ECO:0000256" key="1">
    <source>
        <dbReference type="ARBA" id="ARBA00007664"/>
    </source>
</evidence>
<proteinExistence type="inferred from homology"/>
<evidence type="ECO:0000256" key="2">
    <source>
        <dbReference type="ARBA" id="ARBA00022670"/>
    </source>
</evidence>
<keyword evidence="9" id="KW-1185">Reference proteome</keyword>
<organism evidence="8 9">
    <name type="scientific">Streptomyces zingiberis</name>
    <dbReference type="NCBI Taxonomy" id="2053010"/>
    <lineage>
        <taxon>Bacteria</taxon>
        <taxon>Bacillati</taxon>
        <taxon>Actinomycetota</taxon>
        <taxon>Actinomycetes</taxon>
        <taxon>Kitasatosporales</taxon>
        <taxon>Streptomycetaceae</taxon>
        <taxon>Streptomyces</taxon>
    </lineage>
</organism>
<dbReference type="InterPro" id="IPR009003">
    <property type="entry name" value="Peptidase_S1_PA"/>
</dbReference>
<keyword evidence="2" id="KW-0645">Protease</keyword>
<feature type="chain" id="PRO_5045224699" evidence="6">
    <location>
        <begin position="41"/>
        <end position="244"/>
    </location>
</feature>